<dbReference type="Gene3D" id="3.30.565.10">
    <property type="entry name" value="Histidine kinase-like ATPase, C-terminal domain"/>
    <property type="match status" value="1"/>
</dbReference>
<accession>A0ABT9NKP8</accession>
<reference evidence="11 12" key="1">
    <citation type="submission" date="2023-07" db="EMBL/GenBank/DDBJ databases">
        <title>Sequencing the genomes of 1000 actinobacteria strains.</title>
        <authorList>
            <person name="Klenk H.-P."/>
        </authorList>
    </citation>
    <scope>NUCLEOTIDE SEQUENCE [LARGE SCALE GENOMIC DNA]</scope>
    <source>
        <strain evidence="11 12">GD13</strain>
    </source>
</reference>
<dbReference type="InterPro" id="IPR003594">
    <property type="entry name" value="HATPase_dom"/>
</dbReference>
<feature type="transmembrane region" description="Helical" evidence="9">
    <location>
        <begin position="145"/>
        <end position="168"/>
    </location>
</feature>
<keyword evidence="9" id="KW-1133">Transmembrane helix</keyword>
<dbReference type="Pfam" id="PF23539">
    <property type="entry name" value="DUF7134"/>
    <property type="match status" value="1"/>
</dbReference>
<dbReference type="InterPro" id="IPR050482">
    <property type="entry name" value="Sensor_HK_TwoCompSys"/>
</dbReference>
<feature type="transmembrane region" description="Helical" evidence="9">
    <location>
        <begin position="25"/>
        <end position="46"/>
    </location>
</feature>
<keyword evidence="4" id="KW-0808">Transferase</keyword>
<evidence type="ECO:0000256" key="4">
    <source>
        <dbReference type="ARBA" id="ARBA00022679"/>
    </source>
</evidence>
<evidence type="ECO:0000313" key="11">
    <source>
        <dbReference type="EMBL" id="MDP9820984.1"/>
    </source>
</evidence>
<keyword evidence="12" id="KW-1185">Reference proteome</keyword>
<name>A0ABT9NKP8_9ACTN</name>
<evidence type="ECO:0000256" key="7">
    <source>
        <dbReference type="ARBA" id="ARBA00022840"/>
    </source>
</evidence>
<comment type="caution">
    <text evidence="11">The sequence shown here is derived from an EMBL/GenBank/DDBJ whole genome shotgun (WGS) entry which is preliminary data.</text>
</comment>
<evidence type="ECO:0000259" key="10">
    <source>
        <dbReference type="PROSITE" id="PS50109"/>
    </source>
</evidence>
<dbReference type="RefSeq" id="WP_068117631.1">
    <property type="nucleotide sequence ID" value="NZ_CCXJ01000098.1"/>
</dbReference>
<evidence type="ECO:0000256" key="5">
    <source>
        <dbReference type="ARBA" id="ARBA00022741"/>
    </source>
</evidence>
<comment type="catalytic activity">
    <reaction evidence="1">
        <text>ATP + protein L-histidine = ADP + protein N-phospho-L-histidine.</text>
        <dbReference type="EC" id="2.7.13.3"/>
    </reaction>
</comment>
<dbReference type="Proteomes" id="UP001240447">
    <property type="component" value="Unassembled WGS sequence"/>
</dbReference>
<dbReference type="Gene3D" id="1.20.5.1930">
    <property type="match status" value="1"/>
</dbReference>
<dbReference type="PROSITE" id="PS50109">
    <property type="entry name" value="HIS_KIN"/>
    <property type="match status" value="1"/>
</dbReference>
<dbReference type="PANTHER" id="PTHR24421">
    <property type="entry name" value="NITRATE/NITRITE SENSOR PROTEIN NARX-RELATED"/>
    <property type="match status" value="1"/>
</dbReference>
<proteinExistence type="predicted"/>
<keyword evidence="3" id="KW-0597">Phosphoprotein</keyword>
<feature type="domain" description="Histidine kinase" evidence="10">
    <location>
        <begin position="316"/>
        <end position="405"/>
    </location>
</feature>
<evidence type="ECO:0000256" key="2">
    <source>
        <dbReference type="ARBA" id="ARBA00012438"/>
    </source>
</evidence>
<keyword evidence="9" id="KW-0472">Membrane</keyword>
<keyword evidence="5" id="KW-0547">Nucleotide-binding</keyword>
<dbReference type="InterPro" id="IPR005467">
    <property type="entry name" value="His_kinase_dom"/>
</dbReference>
<dbReference type="Pfam" id="PF07730">
    <property type="entry name" value="HisKA_3"/>
    <property type="match status" value="1"/>
</dbReference>
<dbReference type="EMBL" id="JAUSQM010000001">
    <property type="protein sequence ID" value="MDP9820984.1"/>
    <property type="molecule type" value="Genomic_DNA"/>
</dbReference>
<feature type="transmembrane region" description="Helical" evidence="9">
    <location>
        <begin position="116"/>
        <end position="133"/>
    </location>
</feature>
<gene>
    <name evidence="11" type="ORF">J2S59_000793</name>
</gene>
<dbReference type="GO" id="GO:0016301">
    <property type="term" value="F:kinase activity"/>
    <property type="evidence" value="ECO:0007669"/>
    <property type="project" value="UniProtKB-KW"/>
</dbReference>
<evidence type="ECO:0000256" key="8">
    <source>
        <dbReference type="ARBA" id="ARBA00023012"/>
    </source>
</evidence>
<dbReference type="EC" id="2.7.13.3" evidence="2"/>
<evidence type="ECO:0000256" key="1">
    <source>
        <dbReference type="ARBA" id="ARBA00000085"/>
    </source>
</evidence>
<dbReference type="InterPro" id="IPR036890">
    <property type="entry name" value="HATPase_C_sf"/>
</dbReference>
<keyword evidence="8" id="KW-0902">Two-component regulatory system</keyword>
<dbReference type="Pfam" id="PF02518">
    <property type="entry name" value="HATPase_c"/>
    <property type="match status" value="1"/>
</dbReference>
<dbReference type="CDD" id="cd16917">
    <property type="entry name" value="HATPase_UhpB-NarQ-NarX-like"/>
    <property type="match status" value="1"/>
</dbReference>
<dbReference type="PANTHER" id="PTHR24421:SF10">
    <property type="entry name" value="NITRATE_NITRITE SENSOR PROTEIN NARQ"/>
    <property type="match status" value="1"/>
</dbReference>
<dbReference type="InterPro" id="IPR055558">
    <property type="entry name" value="DUF7134"/>
</dbReference>
<organism evidence="11 12">
    <name type="scientific">Nocardioides massiliensis</name>
    <dbReference type="NCBI Taxonomy" id="1325935"/>
    <lineage>
        <taxon>Bacteria</taxon>
        <taxon>Bacillati</taxon>
        <taxon>Actinomycetota</taxon>
        <taxon>Actinomycetes</taxon>
        <taxon>Propionibacteriales</taxon>
        <taxon>Nocardioidaceae</taxon>
        <taxon>Nocardioides</taxon>
    </lineage>
</organism>
<keyword evidence="9" id="KW-0812">Transmembrane</keyword>
<evidence type="ECO:0000256" key="3">
    <source>
        <dbReference type="ARBA" id="ARBA00022553"/>
    </source>
</evidence>
<evidence type="ECO:0000256" key="6">
    <source>
        <dbReference type="ARBA" id="ARBA00022777"/>
    </source>
</evidence>
<dbReference type="SMART" id="SM00387">
    <property type="entry name" value="HATPase_c"/>
    <property type="match status" value="1"/>
</dbReference>
<keyword evidence="7" id="KW-0067">ATP-binding</keyword>
<evidence type="ECO:0000256" key="9">
    <source>
        <dbReference type="SAM" id="Phobius"/>
    </source>
</evidence>
<dbReference type="InterPro" id="IPR011712">
    <property type="entry name" value="Sig_transdc_His_kin_sub3_dim/P"/>
</dbReference>
<sequence>MTVAPIDPLPELPGRRPRRLSPRAAHLWDLALTGVLLLGVAAMVVARLDPLHVLLSAAQIAPLLVRRTHPLPAFLTVAAASALQVPLIDEPVWGQVAFPIAVYSAARFGRAWHGHLALAVGICAAAVAAYDWSWSADPDVLDSTFWANATLIAVIVVACWALGTLARVRRAYIDQLERGHAQLRADAQQRIELAAADERARIAREMHDVVAHGLSVIVVQADGARYAAARDPEVATRTLGTIAATARESLTQMRGLLGLLRTGEPLDATAGASAQLRPQPTLGDLDELLATVEGLHVDATLPDPLPEVSPGVGLAVYRTVQESLTNVRKHAAAGRVEVRVADEGTAIVVEVHDDGRGAATAVSDDGEGQGLRGMRERVAALGGEVTAGPAPGGGWRVRARIPLAPMSTVSATGGDRT</sequence>
<dbReference type="SUPFAM" id="SSF55874">
    <property type="entry name" value="ATPase domain of HSP90 chaperone/DNA topoisomerase II/histidine kinase"/>
    <property type="match status" value="1"/>
</dbReference>
<protein>
    <recommendedName>
        <fullName evidence="2">histidine kinase</fullName>
        <ecNumber evidence="2">2.7.13.3</ecNumber>
    </recommendedName>
</protein>
<evidence type="ECO:0000313" key="12">
    <source>
        <dbReference type="Proteomes" id="UP001240447"/>
    </source>
</evidence>
<keyword evidence="6 11" id="KW-0418">Kinase</keyword>